<keyword evidence="2" id="KW-0732">Signal</keyword>
<protein>
    <submittedName>
        <fullName evidence="4">DUF4124 domain-containing protein</fullName>
    </submittedName>
</protein>
<reference evidence="4" key="1">
    <citation type="journal article" date="2020" name="mSystems">
        <title>Genome- and Community-Level Interaction Insights into Carbon Utilization and Element Cycling Functions of Hydrothermarchaeota in Hydrothermal Sediment.</title>
        <authorList>
            <person name="Zhou Z."/>
            <person name="Liu Y."/>
            <person name="Xu W."/>
            <person name="Pan J."/>
            <person name="Luo Z.H."/>
            <person name="Li M."/>
        </authorList>
    </citation>
    <scope>NUCLEOTIDE SEQUENCE [LARGE SCALE GENOMIC DNA]</scope>
    <source>
        <strain evidence="4">HyVt-493</strain>
    </source>
</reference>
<dbReference type="AlphaFoldDB" id="A0A7V2WV77"/>
<dbReference type="Pfam" id="PF13511">
    <property type="entry name" value="DUF4124"/>
    <property type="match status" value="1"/>
</dbReference>
<name>A0A7V2WV77_LEUMU</name>
<dbReference type="InterPro" id="IPR025392">
    <property type="entry name" value="DUF4124"/>
</dbReference>
<evidence type="ECO:0000259" key="3">
    <source>
        <dbReference type="Pfam" id="PF13511"/>
    </source>
</evidence>
<dbReference type="Proteomes" id="UP000885750">
    <property type="component" value="Unassembled WGS sequence"/>
</dbReference>
<feature type="coiled-coil region" evidence="1">
    <location>
        <begin position="66"/>
        <end position="98"/>
    </location>
</feature>
<keyword evidence="1" id="KW-0175">Coiled coil</keyword>
<organism evidence="4">
    <name type="scientific">Leucothrix mucor</name>
    <dbReference type="NCBI Taxonomy" id="45248"/>
    <lineage>
        <taxon>Bacteria</taxon>
        <taxon>Pseudomonadati</taxon>
        <taxon>Pseudomonadota</taxon>
        <taxon>Gammaproteobacteria</taxon>
        <taxon>Thiotrichales</taxon>
        <taxon>Thiotrichaceae</taxon>
        <taxon>Leucothrix</taxon>
    </lineage>
</organism>
<sequence>MKKFPITIISMLLLSCSVHAGVYRWVDDKGNVFYSDKIPPMAAKHGHIELNARGLRKNKQLSLMRVQELEAMRQQRIKEYKEQEIKNKEKALKKMQDEQLLAIYSTREELINVFKSKIKMSKVATALLKERHKRLSERLAKAEINHEKMKNPAFKQTMLKKIDDMLDGLKVYQQAITENIIELDKLEKRFKTDLGRFDDLILEKKLADGGVDTSKVFNKIKKAVSKKTLAEKRGKELKADPKSNTDINKIFRKLEKAVTISTK</sequence>
<proteinExistence type="predicted"/>
<dbReference type="EMBL" id="DRMS01000313">
    <property type="protein sequence ID" value="HFC92813.1"/>
    <property type="molecule type" value="Genomic_DNA"/>
</dbReference>
<feature type="domain" description="DUF4124" evidence="3">
    <location>
        <begin position="10"/>
        <end position="49"/>
    </location>
</feature>
<evidence type="ECO:0000256" key="1">
    <source>
        <dbReference type="SAM" id="Coils"/>
    </source>
</evidence>
<evidence type="ECO:0000256" key="2">
    <source>
        <dbReference type="SAM" id="SignalP"/>
    </source>
</evidence>
<feature type="chain" id="PRO_5031214142" evidence="2">
    <location>
        <begin position="21"/>
        <end position="263"/>
    </location>
</feature>
<feature type="signal peptide" evidence="2">
    <location>
        <begin position="1"/>
        <end position="20"/>
    </location>
</feature>
<dbReference type="PROSITE" id="PS51257">
    <property type="entry name" value="PROKAR_LIPOPROTEIN"/>
    <property type="match status" value="1"/>
</dbReference>
<accession>A0A7V2WV77</accession>
<comment type="caution">
    <text evidence="4">The sequence shown here is derived from an EMBL/GenBank/DDBJ whole genome shotgun (WGS) entry which is preliminary data.</text>
</comment>
<evidence type="ECO:0000313" key="4">
    <source>
        <dbReference type="EMBL" id="HFC92813.1"/>
    </source>
</evidence>
<gene>
    <name evidence="4" type="ORF">ENJ51_08385</name>
</gene>